<keyword evidence="2" id="KW-1185">Reference proteome</keyword>
<proteinExistence type="predicted"/>
<organism evidence="1 2">
    <name type="scientific">Paramecium octaurelia</name>
    <dbReference type="NCBI Taxonomy" id="43137"/>
    <lineage>
        <taxon>Eukaryota</taxon>
        <taxon>Sar</taxon>
        <taxon>Alveolata</taxon>
        <taxon>Ciliophora</taxon>
        <taxon>Intramacronucleata</taxon>
        <taxon>Oligohymenophorea</taxon>
        <taxon>Peniculida</taxon>
        <taxon>Parameciidae</taxon>
        <taxon>Paramecium</taxon>
    </lineage>
</organism>
<comment type="caution">
    <text evidence="1">The sequence shown here is derived from an EMBL/GenBank/DDBJ whole genome shotgun (WGS) entry which is preliminary data.</text>
</comment>
<name>A0A8S1XFQ0_PAROT</name>
<dbReference type="AlphaFoldDB" id="A0A8S1XFQ0"/>
<sequence length="53" mass="6254">MLQGIVFKSEDSMILGQDQRLKNFIGDININWFKYLVLIKHSYVQVEKRKGLV</sequence>
<protein>
    <submittedName>
        <fullName evidence="1">Uncharacterized protein</fullName>
    </submittedName>
</protein>
<reference evidence="1" key="1">
    <citation type="submission" date="2021-01" db="EMBL/GenBank/DDBJ databases">
        <authorList>
            <consortium name="Genoscope - CEA"/>
            <person name="William W."/>
        </authorList>
    </citation>
    <scope>NUCLEOTIDE SEQUENCE</scope>
</reference>
<dbReference type="Proteomes" id="UP000683925">
    <property type="component" value="Unassembled WGS sequence"/>
</dbReference>
<accession>A0A8S1XFQ0</accession>
<dbReference type="EMBL" id="CAJJDP010000121">
    <property type="protein sequence ID" value="CAD8200096.1"/>
    <property type="molecule type" value="Genomic_DNA"/>
</dbReference>
<evidence type="ECO:0000313" key="2">
    <source>
        <dbReference type="Proteomes" id="UP000683925"/>
    </source>
</evidence>
<gene>
    <name evidence="1" type="ORF">POCTA_138.1.T1210045</name>
</gene>
<evidence type="ECO:0000313" key="1">
    <source>
        <dbReference type="EMBL" id="CAD8200096.1"/>
    </source>
</evidence>